<name>A0A4Q9KER2_9ACTN</name>
<comment type="caution">
    <text evidence="2">The sequence shown here is derived from an EMBL/GenBank/DDBJ whole genome shotgun (WGS) entry which is preliminary data.</text>
</comment>
<dbReference type="InterPro" id="IPR036237">
    <property type="entry name" value="Xyl_isomerase-like_sf"/>
</dbReference>
<dbReference type="AlphaFoldDB" id="A0A4Q9KER2"/>
<dbReference type="Pfam" id="PF01261">
    <property type="entry name" value="AP_endonuc_2"/>
    <property type="match status" value="1"/>
</dbReference>
<feature type="domain" description="Xylose isomerase-like TIM barrel" evidence="1">
    <location>
        <begin position="21"/>
        <end position="236"/>
    </location>
</feature>
<dbReference type="Gene3D" id="3.20.20.150">
    <property type="entry name" value="Divalent-metal-dependent TIM barrel enzymes"/>
    <property type="match status" value="1"/>
</dbReference>
<evidence type="ECO:0000313" key="2">
    <source>
        <dbReference type="EMBL" id="TBT85862.1"/>
    </source>
</evidence>
<reference evidence="2 3" key="1">
    <citation type="submission" date="2019-01" db="EMBL/GenBank/DDBJ databases">
        <title>Lactibacter flavus gen. nov., sp. nov., a novel bacterium of the family Propionibacteriaceae isolated from raw milk and dairy products.</title>
        <authorList>
            <person name="Huptas C."/>
            <person name="Wenning M."/>
            <person name="Breitenwieser F."/>
            <person name="Doll E."/>
            <person name="Von Neubeck M."/>
            <person name="Busse H.-J."/>
            <person name="Scherer S."/>
        </authorList>
    </citation>
    <scope>NUCLEOTIDE SEQUENCE [LARGE SCALE GENOMIC DNA]</scope>
    <source>
        <strain evidence="2 3">KCTC 33808</strain>
    </source>
</reference>
<dbReference type="PANTHER" id="PTHR12110:SF53">
    <property type="entry name" value="BLR5974 PROTEIN"/>
    <property type="match status" value="1"/>
</dbReference>
<accession>A0A4Q9KER2</accession>
<gene>
    <name evidence="2" type="ORF">ET989_05250</name>
</gene>
<keyword evidence="2" id="KW-0413">Isomerase</keyword>
<protein>
    <submittedName>
        <fullName evidence="2">Sugar phosphate isomerase/epimerase</fullName>
    </submittedName>
</protein>
<dbReference type="SUPFAM" id="SSF51658">
    <property type="entry name" value="Xylose isomerase-like"/>
    <property type="match status" value="1"/>
</dbReference>
<dbReference type="InterPro" id="IPR050312">
    <property type="entry name" value="IolE/XylAMocC-like"/>
</dbReference>
<dbReference type="EMBL" id="SDMQ01000004">
    <property type="protein sequence ID" value="TBT85862.1"/>
    <property type="molecule type" value="Genomic_DNA"/>
</dbReference>
<dbReference type="InterPro" id="IPR013022">
    <property type="entry name" value="Xyl_isomerase-like_TIM-brl"/>
</dbReference>
<sequence>MLTLTGFTDEALTTFPSQARMASEAGLTHVELRRVGVRPTPILKASPRTVDDAERALAQHGLKVSCIATGIGKAPVDAPLGPQVEAVKRAASLAHRFGTPWVRTFSWHTATPNADRPRVLRQLTTLATTAEAEGVRLVHENEKGVYGDTPTRCLELATECGIRLIFDPANFVQCGVRPAEEAWPLLGDHVAYAHAKDARADTRRVVPVGEGDGQWPALVAELKKADWSGFVSLEPHLGLGGRGGPITPRRWVRALNALRRTLATAT</sequence>
<dbReference type="Proteomes" id="UP000292373">
    <property type="component" value="Unassembled WGS sequence"/>
</dbReference>
<dbReference type="GO" id="GO:0016853">
    <property type="term" value="F:isomerase activity"/>
    <property type="evidence" value="ECO:0007669"/>
    <property type="project" value="UniProtKB-KW"/>
</dbReference>
<keyword evidence="3" id="KW-1185">Reference proteome</keyword>
<evidence type="ECO:0000259" key="1">
    <source>
        <dbReference type="Pfam" id="PF01261"/>
    </source>
</evidence>
<organism evidence="2 3">
    <name type="scientific">Propioniciclava sinopodophylli</name>
    <dbReference type="NCBI Taxonomy" id="1837344"/>
    <lineage>
        <taxon>Bacteria</taxon>
        <taxon>Bacillati</taxon>
        <taxon>Actinomycetota</taxon>
        <taxon>Actinomycetes</taxon>
        <taxon>Propionibacteriales</taxon>
        <taxon>Propionibacteriaceae</taxon>
        <taxon>Propioniciclava</taxon>
    </lineage>
</organism>
<dbReference type="RefSeq" id="WP_131167512.1">
    <property type="nucleotide sequence ID" value="NZ_SDMQ01000004.1"/>
</dbReference>
<proteinExistence type="predicted"/>
<dbReference type="PANTHER" id="PTHR12110">
    <property type="entry name" value="HYDROXYPYRUVATE ISOMERASE"/>
    <property type="match status" value="1"/>
</dbReference>
<evidence type="ECO:0000313" key="3">
    <source>
        <dbReference type="Proteomes" id="UP000292373"/>
    </source>
</evidence>
<dbReference type="OrthoDB" id="9815124at2"/>